<feature type="compositionally biased region" description="Low complexity" evidence="1">
    <location>
        <begin position="869"/>
        <end position="904"/>
    </location>
</feature>
<accession>A0A843UEK0</accession>
<dbReference type="InterPro" id="IPR000467">
    <property type="entry name" value="G_patch_dom"/>
</dbReference>
<feature type="region of interest" description="Disordered" evidence="1">
    <location>
        <begin position="43"/>
        <end position="78"/>
    </location>
</feature>
<evidence type="ECO:0000313" key="3">
    <source>
        <dbReference type="EMBL" id="MQL80350.1"/>
    </source>
</evidence>
<dbReference type="OrthoDB" id="786951at2759"/>
<feature type="region of interest" description="Disordered" evidence="1">
    <location>
        <begin position="1070"/>
        <end position="1107"/>
    </location>
</feature>
<dbReference type="InterPro" id="IPR021109">
    <property type="entry name" value="Peptidase_aspartic_dom_sf"/>
</dbReference>
<dbReference type="EMBL" id="NMUH01000502">
    <property type="protein sequence ID" value="MQL80350.1"/>
    <property type="molecule type" value="Genomic_DNA"/>
</dbReference>
<dbReference type="PANTHER" id="PTHR33240">
    <property type="entry name" value="OS08G0508500 PROTEIN"/>
    <property type="match status" value="1"/>
</dbReference>
<proteinExistence type="predicted"/>
<dbReference type="CDD" id="cd00303">
    <property type="entry name" value="retropepsin_like"/>
    <property type="match status" value="1"/>
</dbReference>
<dbReference type="Gene3D" id="2.40.70.10">
    <property type="entry name" value="Acid Proteases"/>
    <property type="match status" value="1"/>
</dbReference>
<dbReference type="PANTHER" id="PTHR33240:SF15">
    <property type="entry name" value="GAG-PRO-LIKE PROTEIN"/>
    <property type="match status" value="1"/>
</dbReference>
<protein>
    <recommendedName>
        <fullName evidence="2">G-patch domain-containing protein</fullName>
    </recommendedName>
</protein>
<feature type="compositionally biased region" description="Polar residues" evidence="1">
    <location>
        <begin position="337"/>
        <end position="349"/>
    </location>
</feature>
<feature type="region of interest" description="Disordered" evidence="1">
    <location>
        <begin position="995"/>
        <end position="1018"/>
    </location>
</feature>
<evidence type="ECO:0000256" key="1">
    <source>
        <dbReference type="SAM" id="MobiDB-lite"/>
    </source>
</evidence>
<dbReference type="Proteomes" id="UP000652761">
    <property type="component" value="Unassembled WGS sequence"/>
</dbReference>
<keyword evidence="4" id="KW-1185">Reference proteome</keyword>
<name>A0A843UEK0_COLES</name>
<feature type="compositionally biased region" description="Pro residues" evidence="1">
    <location>
        <begin position="798"/>
        <end position="809"/>
    </location>
</feature>
<organism evidence="3 4">
    <name type="scientific">Colocasia esculenta</name>
    <name type="common">Wild taro</name>
    <name type="synonym">Arum esculentum</name>
    <dbReference type="NCBI Taxonomy" id="4460"/>
    <lineage>
        <taxon>Eukaryota</taxon>
        <taxon>Viridiplantae</taxon>
        <taxon>Streptophyta</taxon>
        <taxon>Embryophyta</taxon>
        <taxon>Tracheophyta</taxon>
        <taxon>Spermatophyta</taxon>
        <taxon>Magnoliopsida</taxon>
        <taxon>Liliopsida</taxon>
        <taxon>Araceae</taxon>
        <taxon>Aroideae</taxon>
        <taxon>Colocasieae</taxon>
        <taxon>Colocasia</taxon>
    </lineage>
</organism>
<dbReference type="PROSITE" id="PS50174">
    <property type="entry name" value="G_PATCH"/>
    <property type="match status" value="1"/>
</dbReference>
<evidence type="ECO:0000259" key="2">
    <source>
        <dbReference type="PROSITE" id="PS50174"/>
    </source>
</evidence>
<dbReference type="GO" id="GO:0003676">
    <property type="term" value="F:nucleic acid binding"/>
    <property type="evidence" value="ECO:0007669"/>
    <property type="project" value="InterPro"/>
</dbReference>
<gene>
    <name evidence="3" type="ORF">Taro_012781</name>
</gene>
<reference evidence="3" key="1">
    <citation type="submission" date="2017-07" db="EMBL/GenBank/DDBJ databases">
        <title>Taro Niue Genome Assembly and Annotation.</title>
        <authorList>
            <person name="Atibalentja N."/>
            <person name="Keating K."/>
            <person name="Fields C.J."/>
        </authorList>
    </citation>
    <scope>NUCLEOTIDE SEQUENCE</scope>
    <source>
        <strain evidence="3">Niue_2</strain>
        <tissue evidence="3">Leaf</tissue>
    </source>
</reference>
<evidence type="ECO:0000313" key="4">
    <source>
        <dbReference type="Proteomes" id="UP000652761"/>
    </source>
</evidence>
<comment type="caution">
    <text evidence="3">The sequence shown here is derived from an EMBL/GenBank/DDBJ whole genome shotgun (WGS) entry which is preliminary data.</text>
</comment>
<feature type="domain" description="G-patch" evidence="2">
    <location>
        <begin position="701"/>
        <end position="748"/>
    </location>
</feature>
<dbReference type="Pfam" id="PF01585">
    <property type="entry name" value="G-patch"/>
    <property type="match status" value="1"/>
</dbReference>
<feature type="region of interest" description="Disordered" evidence="1">
    <location>
        <begin position="791"/>
        <end position="816"/>
    </location>
</feature>
<sequence length="1199" mass="132599">MLKAQERQSQAEADQVRAIEARVQTVVDLEFLKNRVLKKCREQQRQAQTRRRTATKGIDGVETSCPGPTPGEGGGGGEQLTNIVNVTMELSSFGRPKKEKLDPHLRPLREATTPTWSKYFLGHRKLLAESLSLSKPHSLQNYCKLPNAYFPPGFKAPKYRKYDETSDPQYHLAGFTMDSHRWLYDRVLLVHLFQQSLEGKALRWFTSLPASDLVNFDIVSERFISHFSYMATQVPTLPDLVVEKMKANKDFVTYANRWRSMASRADIPIPESQAIILLVTNTTPVLHSILMLSEFSSFSHLYNRARVIENQIKDSSLPHFFEGKPKARKAPAAPTTEGVTINESVSACSQPLRPPNKSSHPPSNPPSNPYQFPSHPLKPYSAVPPPSGYTRPSPKRSHYPPLPETLEDVFFALMSCDAIQLPPQRENTNSRVDTSKYCPYHRTHGHFINNCFTFRDWVYDMNDQELIRRSPSHQFTLLQFLQKIMVNDDLPPSGVTGAILSLTQGPSISFSDKDLAAPECRSLPLCLTINLNGISVDSTLIDTGASINVCPMKTLEQLGLGEENLEKNCSTIAAYDNSKRVAKGKIVLKLGIGPVTMSTEFLVLDVDPAYKAILCRPWLEQTLGVPSTAHQCFKFPFNGRVIKIKSILILETLNAVTTEQMPHLFILDKGKKPVMSLFDFPTPCELSQPPRPVVEPHVPCLPGKGWEVMANIGYVHGRGLGTDEKGETQSIQAIRRLLPKAGLGFHPDPGPTQLGTREPVIEEIPCSESEDEEEEEDAQIEDISDDFGLLSLFGSDLPSPPSSPSPSPSIPTSNPLLSPPVLSPSLISPVEATLSQQLMVLGLDSQKKNANFENWKSEVSIEHPSSLEPLPLGQGPTLSGLSSSSSCPSRGTSPVHSFVHSSHVNSGLDSSLESSLEASLESGLSLGESSSSQPCVRKEKGRQVPAHFVMALAERCAKLSQVPEFLENPTLMESDFEEGDSEDDGLGVYLLDFNEEDESGDPGMQEPENRNKPFKCKSPQNSTTMIKFKVHVITGAYPWMYNWSTSPHSSLRSPSAGLCLRDLLTSSSSLSRRRSRRGGLDAVDASGRCTPPRTMEGSPRDTMSSSEANAEPVLAGVACWAYRCCSRSSMAVTMVRRCVSKAKRGSVMNMCQRRRKKKVTHLSLQTRDLRLELQSQTLHLCLESSHSSSLPLHVKGQAR</sequence>
<feature type="region of interest" description="Disordered" evidence="1">
    <location>
        <begin position="319"/>
        <end position="401"/>
    </location>
</feature>
<dbReference type="AlphaFoldDB" id="A0A843UEK0"/>
<feature type="region of interest" description="Disordered" evidence="1">
    <location>
        <begin position="866"/>
        <end position="904"/>
    </location>
</feature>